<gene>
    <name evidence="1" type="ORF">ACHAW5_001032</name>
</gene>
<proteinExistence type="predicted"/>
<dbReference type="EMBL" id="JALLAZ020000726">
    <property type="protein sequence ID" value="KAL3788420.1"/>
    <property type="molecule type" value="Genomic_DNA"/>
</dbReference>
<comment type="caution">
    <text evidence="1">The sequence shown here is derived from an EMBL/GenBank/DDBJ whole genome shotgun (WGS) entry which is preliminary data.</text>
</comment>
<protein>
    <submittedName>
        <fullName evidence="1">Uncharacterized protein</fullName>
    </submittedName>
</protein>
<dbReference type="Proteomes" id="UP001530315">
    <property type="component" value="Unassembled WGS sequence"/>
</dbReference>
<organism evidence="1 2">
    <name type="scientific">Stephanodiscus triporus</name>
    <dbReference type="NCBI Taxonomy" id="2934178"/>
    <lineage>
        <taxon>Eukaryota</taxon>
        <taxon>Sar</taxon>
        <taxon>Stramenopiles</taxon>
        <taxon>Ochrophyta</taxon>
        <taxon>Bacillariophyta</taxon>
        <taxon>Coscinodiscophyceae</taxon>
        <taxon>Thalassiosirophycidae</taxon>
        <taxon>Stephanodiscales</taxon>
        <taxon>Stephanodiscaceae</taxon>
        <taxon>Stephanodiscus</taxon>
    </lineage>
</organism>
<evidence type="ECO:0000313" key="2">
    <source>
        <dbReference type="Proteomes" id="UP001530315"/>
    </source>
</evidence>
<keyword evidence="2" id="KW-1185">Reference proteome</keyword>
<sequence length="112" mass="12383">MGVASCNYIFVQYSCFSSFSRVEKYQDTGQNSSVRAGGTKRINGKEILLCYCGNAQTDQYCKTWGPSSVHFTSSMTSTSTPRGHDIDKALESIYPQNLILPNQIHFDEGVAP</sequence>
<dbReference type="AlphaFoldDB" id="A0ABD3PKC1"/>
<reference evidence="1 2" key="1">
    <citation type="submission" date="2024-10" db="EMBL/GenBank/DDBJ databases">
        <title>Updated reference genomes for cyclostephanoid diatoms.</title>
        <authorList>
            <person name="Roberts W.R."/>
            <person name="Alverson A.J."/>
        </authorList>
    </citation>
    <scope>NUCLEOTIDE SEQUENCE [LARGE SCALE GENOMIC DNA]</scope>
    <source>
        <strain evidence="1 2">AJA276-08</strain>
    </source>
</reference>
<evidence type="ECO:0000313" key="1">
    <source>
        <dbReference type="EMBL" id="KAL3788420.1"/>
    </source>
</evidence>
<name>A0ABD3PKC1_9STRA</name>
<accession>A0ABD3PKC1</accession>